<evidence type="ECO:0000313" key="2">
    <source>
        <dbReference type="Proteomes" id="UP000886998"/>
    </source>
</evidence>
<keyword evidence="2" id="KW-1185">Reference proteome</keyword>
<dbReference type="AlphaFoldDB" id="A0A8X7CP12"/>
<comment type="caution">
    <text evidence="1">The sequence shown here is derived from an EMBL/GenBank/DDBJ whole genome shotgun (WGS) entry which is preliminary data.</text>
</comment>
<sequence>MWKCGFIDYNVDSVTPFSFITPIDSFNHVEFQEELLLSTSKHSSHPELLRKLTLEVVNDTPDQALTIYTDSSRLDTGRVIKDTRMLSSFNSFTKSCFIKLKKESDLGFVPSARPEATWSVPKLHPKNNEFSFKSQPNFTSFETQREKHTLFSPAPGLKMPLSRSMANSERCKASSFPDAIHNASAPFITRNFQLI</sequence>
<dbReference type="OrthoDB" id="6435347at2759"/>
<accession>A0A8X7CP12</accession>
<gene>
    <name evidence="1" type="primary">NCL1_07822</name>
    <name evidence="1" type="ORF">TNIN_111861</name>
</gene>
<dbReference type="Proteomes" id="UP000886998">
    <property type="component" value="Unassembled WGS sequence"/>
</dbReference>
<proteinExistence type="predicted"/>
<evidence type="ECO:0000313" key="1">
    <source>
        <dbReference type="EMBL" id="GFY75096.1"/>
    </source>
</evidence>
<name>A0A8X7CP12_9ARAC</name>
<protein>
    <submittedName>
        <fullName evidence="1">RNase H domain-containing protein</fullName>
    </submittedName>
</protein>
<organism evidence="1 2">
    <name type="scientific">Trichonephila inaurata madagascariensis</name>
    <dbReference type="NCBI Taxonomy" id="2747483"/>
    <lineage>
        <taxon>Eukaryota</taxon>
        <taxon>Metazoa</taxon>
        <taxon>Ecdysozoa</taxon>
        <taxon>Arthropoda</taxon>
        <taxon>Chelicerata</taxon>
        <taxon>Arachnida</taxon>
        <taxon>Araneae</taxon>
        <taxon>Araneomorphae</taxon>
        <taxon>Entelegynae</taxon>
        <taxon>Araneoidea</taxon>
        <taxon>Nephilidae</taxon>
        <taxon>Trichonephila</taxon>
        <taxon>Trichonephila inaurata</taxon>
    </lineage>
</organism>
<reference evidence="1" key="1">
    <citation type="submission" date="2020-08" db="EMBL/GenBank/DDBJ databases">
        <title>Multicomponent nature underlies the extraordinary mechanical properties of spider dragline silk.</title>
        <authorList>
            <person name="Kono N."/>
            <person name="Nakamura H."/>
            <person name="Mori M."/>
            <person name="Yoshida Y."/>
            <person name="Ohtoshi R."/>
            <person name="Malay A.D."/>
            <person name="Moran D.A.P."/>
            <person name="Tomita M."/>
            <person name="Numata K."/>
            <person name="Arakawa K."/>
        </authorList>
    </citation>
    <scope>NUCLEOTIDE SEQUENCE</scope>
</reference>
<dbReference type="EMBL" id="BMAV01021146">
    <property type="protein sequence ID" value="GFY75096.1"/>
    <property type="molecule type" value="Genomic_DNA"/>
</dbReference>